<sequence length="254" mass="27213">MTVVCLMADPPRPGLVLSELAATSPLSEAEAADLYAAMLKDTMVAVARSGGDLLVNYRSEDLLPEAHRDEEGTAEAEIRALAVSALEDPDEARFEVQVGSNFSARAGNTMMHLLRDEEVNSAAVVRGDAPFLTRAKIDSLAMKLRTNEVVLGPSTSGRTAVAGFTEPIDFTDAFVTPELETLAERATDAGHDVGFTELYGTVRTGADLLTLVPAIRSRWQAERLVPGHTAEFVVETGLFVRAVDGEPTLVRDAE</sequence>
<dbReference type="RefSeq" id="WP_089881626.1">
    <property type="nucleotide sequence ID" value="NZ_FOYS01000004.1"/>
</dbReference>
<dbReference type="InterPro" id="IPR029044">
    <property type="entry name" value="Nucleotide-diphossugar_trans"/>
</dbReference>
<dbReference type="EMBL" id="FOYS01000004">
    <property type="protein sequence ID" value="SFR59433.1"/>
    <property type="molecule type" value="Genomic_DNA"/>
</dbReference>
<proteinExistence type="predicted"/>
<dbReference type="AlphaFoldDB" id="A0A1I6HYB3"/>
<dbReference type="PANTHER" id="PTHR36529">
    <property type="entry name" value="SLL1095 PROTEIN"/>
    <property type="match status" value="1"/>
</dbReference>
<keyword evidence="2" id="KW-1185">Reference proteome</keyword>
<dbReference type="Pfam" id="PF09837">
    <property type="entry name" value="DUF2064"/>
    <property type="match status" value="1"/>
</dbReference>
<dbReference type="InterPro" id="IPR018641">
    <property type="entry name" value="Trfase_1_rSAM/seldom-assoc"/>
</dbReference>
<dbReference type="STRING" id="555875.SAMN04488124_2602"/>
<gene>
    <name evidence="1" type="ORF">SAMN04488124_2602</name>
</gene>
<reference evidence="2" key="1">
    <citation type="submission" date="2016-10" db="EMBL/GenBank/DDBJ databases">
        <authorList>
            <person name="Varghese N."/>
            <person name="Submissions S."/>
        </authorList>
    </citation>
    <scope>NUCLEOTIDE SEQUENCE [LARGE SCALE GENOMIC DNA]</scope>
    <source>
        <strain evidence="2">CGMCC 1.8711</strain>
    </source>
</reference>
<dbReference type="Gene3D" id="3.90.550.10">
    <property type="entry name" value="Spore Coat Polysaccharide Biosynthesis Protein SpsA, Chain A"/>
    <property type="match status" value="1"/>
</dbReference>
<dbReference type="PANTHER" id="PTHR36529:SF1">
    <property type="entry name" value="GLYCOSYLTRANSFERASE"/>
    <property type="match status" value="1"/>
</dbReference>
<protein>
    <recommendedName>
        <fullName evidence="3">DUF2064 domain-containing protein</fullName>
    </recommendedName>
</protein>
<name>A0A1I6HYB3_9EURY</name>
<accession>A0A1I6HYB3</accession>
<evidence type="ECO:0008006" key="3">
    <source>
        <dbReference type="Google" id="ProtNLM"/>
    </source>
</evidence>
<dbReference type="OrthoDB" id="168607at2157"/>
<dbReference type="Proteomes" id="UP000243250">
    <property type="component" value="Unassembled WGS sequence"/>
</dbReference>
<organism evidence="1 2">
    <name type="scientific">Halogeometricum limi</name>
    <dbReference type="NCBI Taxonomy" id="555875"/>
    <lineage>
        <taxon>Archaea</taxon>
        <taxon>Methanobacteriati</taxon>
        <taxon>Methanobacteriota</taxon>
        <taxon>Stenosarchaea group</taxon>
        <taxon>Halobacteria</taxon>
        <taxon>Halobacteriales</taxon>
        <taxon>Haloferacaceae</taxon>
        <taxon>Halogeometricum</taxon>
    </lineage>
</organism>
<dbReference type="SUPFAM" id="SSF53448">
    <property type="entry name" value="Nucleotide-diphospho-sugar transferases"/>
    <property type="match status" value="1"/>
</dbReference>
<evidence type="ECO:0000313" key="1">
    <source>
        <dbReference type="EMBL" id="SFR59433.1"/>
    </source>
</evidence>
<evidence type="ECO:0000313" key="2">
    <source>
        <dbReference type="Proteomes" id="UP000243250"/>
    </source>
</evidence>